<comment type="caution">
    <text evidence="2">The sequence shown here is derived from an EMBL/GenBank/DDBJ whole genome shotgun (WGS) entry which is preliminary data.</text>
</comment>
<dbReference type="Proteomes" id="UP000758155">
    <property type="component" value="Unassembled WGS sequence"/>
</dbReference>
<evidence type="ECO:0000313" key="3">
    <source>
        <dbReference type="Proteomes" id="UP000758155"/>
    </source>
</evidence>
<keyword evidence="1" id="KW-0732">Signal</keyword>
<evidence type="ECO:0000256" key="1">
    <source>
        <dbReference type="SAM" id="SignalP"/>
    </source>
</evidence>
<dbReference type="AlphaFoldDB" id="A0A9P4WPF8"/>
<feature type="chain" id="PRO_5040268882" evidence="1">
    <location>
        <begin position="20"/>
        <end position="95"/>
    </location>
</feature>
<dbReference type="EMBL" id="SWKV01000041">
    <property type="protein sequence ID" value="KAF3037614.1"/>
    <property type="molecule type" value="Genomic_DNA"/>
</dbReference>
<dbReference type="OrthoDB" id="4166960at2759"/>
<protein>
    <submittedName>
        <fullName evidence="2">Uncharacterized protein</fullName>
    </submittedName>
</protein>
<sequence>MKTFYIAAGILAPILSVLAETDCVVGAEYCGWNLADTLGWSTTPMRNDIRSTWQISVDDEQARNFMYRCNNARQARFHASEPSDVLDNNGYVYAT</sequence>
<accession>A0A9P4WPF8</accession>
<keyword evidence="3" id="KW-1185">Reference proteome</keyword>
<gene>
    <name evidence="2" type="ORF">E8E12_003010</name>
</gene>
<feature type="signal peptide" evidence="1">
    <location>
        <begin position="1"/>
        <end position="19"/>
    </location>
</feature>
<proteinExistence type="predicted"/>
<reference evidence="2" key="1">
    <citation type="submission" date="2019-04" db="EMBL/GenBank/DDBJ databases">
        <title>Sequencing of skin fungus with MAO and IRED activity.</title>
        <authorList>
            <person name="Marsaioli A.J."/>
            <person name="Bonatto J.M.C."/>
            <person name="Reis Junior O."/>
        </authorList>
    </citation>
    <scope>NUCLEOTIDE SEQUENCE</scope>
    <source>
        <strain evidence="2">28M1</strain>
    </source>
</reference>
<evidence type="ECO:0000313" key="2">
    <source>
        <dbReference type="EMBL" id="KAF3037614.1"/>
    </source>
</evidence>
<organism evidence="2 3">
    <name type="scientific">Didymella heteroderae</name>
    <dbReference type="NCBI Taxonomy" id="1769908"/>
    <lineage>
        <taxon>Eukaryota</taxon>
        <taxon>Fungi</taxon>
        <taxon>Dikarya</taxon>
        <taxon>Ascomycota</taxon>
        <taxon>Pezizomycotina</taxon>
        <taxon>Dothideomycetes</taxon>
        <taxon>Pleosporomycetidae</taxon>
        <taxon>Pleosporales</taxon>
        <taxon>Pleosporineae</taxon>
        <taxon>Didymellaceae</taxon>
        <taxon>Didymella</taxon>
    </lineage>
</organism>
<name>A0A9P4WPF8_9PLEO</name>